<dbReference type="AlphaFoldDB" id="A0A2I1IK48"/>
<evidence type="ECO:0000256" key="3">
    <source>
        <dbReference type="SAM" id="MobiDB-lite"/>
    </source>
</evidence>
<evidence type="ECO:0000313" key="6">
    <source>
        <dbReference type="Proteomes" id="UP000235122"/>
    </source>
</evidence>
<organism evidence="5 6">
    <name type="scientific">Winkia neuii</name>
    <dbReference type="NCBI Taxonomy" id="33007"/>
    <lineage>
        <taxon>Bacteria</taxon>
        <taxon>Bacillati</taxon>
        <taxon>Actinomycetota</taxon>
        <taxon>Actinomycetes</taxon>
        <taxon>Actinomycetales</taxon>
        <taxon>Actinomycetaceae</taxon>
        <taxon>Winkia</taxon>
    </lineage>
</organism>
<dbReference type="STRING" id="33007.HMPREF3198_01769"/>
<dbReference type="GO" id="GO:0005886">
    <property type="term" value="C:plasma membrane"/>
    <property type="evidence" value="ECO:0007669"/>
    <property type="project" value="TreeGrafter"/>
</dbReference>
<dbReference type="GeneID" id="35866407"/>
<evidence type="ECO:0000313" key="5">
    <source>
        <dbReference type="EMBL" id="PKY71494.1"/>
    </source>
</evidence>
<dbReference type="InterPro" id="IPR002123">
    <property type="entry name" value="Plipid/glycerol_acylTrfase"/>
</dbReference>
<evidence type="ECO:0000256" key="2">
    <source>
        <dbReference type="ARBA" id="ARBA00023315"/>
    </source>
</evidence>
<keyword evidence="1 5" id="KW-0808">Transferase</keyword>
<dbReference type="PANTHER" id="PTHR10434">
    <property type="entry name" value="1-ACYL-SN-GLYCEROL-3-PHOSPHATE ACYLTRANSFERASE"/>
    <property type="match status" value="1"/>
</dbReference>
<proteinExistence type="predicted"/>
<evidence type="ECO:0000256" key="1">
    <source>
        <dbReference type="ARBA" id="ARBA00022679"/>
    </source>
</evidence>
<dbReference type="CDD" id="cd07989">
    <property type="entry name" value="LPLAT_AGPAT-like"/>
    <property type="match status" value="1"/>
</dbReference>
<name>A0A2I1IK48_9ACTO</name>
<feature type="region of interest" description="Disordered" evidence="3">
    <location>
        <begin position="220"/>
        <end position="242"/>
    </location>
</feature>
<feature type="domain" description="Phospholipid/glycerol acyltransferase" evidence="4">
    <location>
        <begin position="38"/>
        <end position="156"/>
    </location>
</feature>
<dbReference type="GO" id="GO:0003841">
    <property type="term" value="F:1-acylglycerol-3-phosphate O-acyltransferase activity"/>
    <property type="evidence" value="ECO:0007669"/>
    <property type="project" value="TreeGrafter"/>
</dbReference>
<reference evidence="5 6" key="1">
    <citation type="submission" date="2017-12" db="EMBL/GenBank/DDBJ databases">
        <title>Phylogenetic diversity of female urinary microbiome.</title>
        <authorList>
            <person name="Thomas-White K."/>
            <person name="Wolfe A.J."/>
        </authorList>
    </citation>
    <scope>NUCLEOTIDE SEQUENCE [LARGE SCALE GENOMIC DNA]</scope>
    <source>
        <strain evidence="5 6">UMB0402</strain>
    </source>
</reference>
<accession>A0A2I1IK48</accession>
<dbReference type="RefSeq" id="WP_024332258.1">
    <property type="nucleotide sequence ID" value="NZ_JASOXK010000004.1"/>
</dbReference>
<dbReference type="PANTHER" id="PTHR10434:SF55">
    <property type="entry name" value="POSSIBLE ACYLTRANSFERASE"/>
    <property type="match status" value="1"/>
</dbReference>
<comment type="caution">
    <text evidence="5">The sequence shown here is derived from an EMBL/GenBank/DDBJ whole genome shotgun (WGS) entry which is preliminary data.</text>
</comment>
<keyword evidence="2 5" id="KW-0012">Acyltransferase</keyword>
<keyword evidence="6" id="KW-1185">Reference proteome</keyword>
<sequence length="253" mass="28226">MREFGPFYKFCFNVAKTAVSLITRKDWAGEQNLPNEGFIAVSNHVTNFDSLTFMHFLGENGIPPRMLAKAELFDVPVLGAIMRKCKQVPVYRGSKRAGDALAGAERALLAGECVGIFPEGTLTEDPDYWPMKGKTGAARLALRTHAPVIPVAQWGALEVLPQCSSKWKLYPPTKITVRAMEPVDLSDLYDRGVEDHAAVLEATDRIMQALTRGVAQIRGEVPPAEPFEPTKKSRSKRPYKKRSIWQLLRKPFD</sequence>
<gene>
    <name evidence="5" type="ORF">CYJ19_09720</name>
</gene>
<dbReference type="GO" id="GO:0006654">
    <property type="term" value="P:phosphatidic acid biosynthetic process"/>
    <property type="evidence" value="ECO:0007669"/>
    <property type="project" value="TreeGrafter"/>
</dbReference>
<dbReference type="SUPFAM" id="SSF69593">
    <property type="entry name" value="Glycerol-3-phosphate (1)-acyltransferase"/>
    <property type="match status" value="1"/>
</dbReference>
<dbReference type="Pfam" id="PF01553">
    <property type="entry name" value="Acyltransferase"/>
    <property type="match status" value="1"/>
</dbReference>
<feature type="compositionally biased region" description="Basic residues" evidence="3">
    <location>
        <begin position="232"/>
        <end position="242"/>
    </location>
</feature>
<dbReference type="EMBL" id="PKKO01000006">
    <property type="protein sequence ID" value="PKY71494.1"/>
    <property type="molecule type" value="Genomic_DNA"/>
</dbReference>
<protein>
    <submittedName>
        <fullName evidence="5">1-acyl-sn-glycerol-3-phosphate acyltransferase</fullName>
    </submittedName>
</protein>
<dbReference type="Proteomes" id="UP000235122">
    <property type="component" value="Unassembled WGS sequence"/>
</dbReference>
<evidence type="ECO:0000259" key="4">
    <source>
        <dbReference type="SMART" id="SM00563"/>
    </source>
</evidence>
<dbReference type="SMART" id="SM00563">
    <property type="entry name" value="PlsC"/>
    <property type="match status" value="1"/>
</dbReference>